<gene>
    <name evidence="1" type="ORF">FHW12_002804</name>
</gene>
<dbReference type="InterPro" id="IPR021412">
    <property type="entry name" value="DUF3052"/>
</dbReference>
<evidence type="ECO:0008006" key="3">
    <source>
        <dbReference type="Google" id="ProtNLM"/>
    </source>
</evidence>
<dbReference type="AlphaFoldDB" id="A0A839F8V4"/>
<comment type="caution">
    <text evidence="1">The sequence shown here is derived from an EMBL/GenBank/DDBJ whole genome shotgun (WGS) entry which is preliminary data.</text>
</comment>
<proteinExistence type="predicted"/>
<evidence type="ECO:0000313" key="2">
    <source>
        <dbReference type="Proteomes" id="UP000550401"/>
    </source>
</evidence>
<organism evidence="1 2">
    <name type="scientific">Dokdonella fugitiva</name>
    <dbReference type="NCBI Taxonomy" id="328517"/>
    <lineage>
        <taxon>Bacteria</taxon>
        <taxon>Pseudomonadati</taxon>
        <taxon>Pseudomonadota</taxon>
        <taxon>Gammaproteobacteria</taxon>
        <taxon>Lysobacterales</taxon>
        <taxon>Rhodanobacteraceae</taxon>
        <taxon>Dokdonella</taxon>
    </lineage>
</organism>
<dbReference type="EMBL" id="JACGXL010000004">
    <property type="protein sequence ID" value="MBA8888571.1"/>
    <property type="molecule type" value="Genomic_DNA"/>
</dbReference>
<reference evidence="1 2" key="1">
    <citation type="submission" date="2020-07" db="EMBL/GenBank/DDBJ databases">
        <title>Genomic Encyclopedia of Type Strains, Phase IV (KMG-V): Genome sequencing to study the core and pangenomes of soil and plant-associated prokaryotes.</title>
        <authorList>
            <person name="Whitman W."/>
        </authorList>
    </citation>
    <scope>NUCLEOTIDE SEQUENCE [LARGE SCALE GENOMIC DNA]</scope>
    <source>
        <strain evidence="1 2">RH2WT43</strain>
    </source>
</reference>
<accession>A0A839F8V4</accession>
<dbReference type="Proteomes" id="UP000550401">
    <property type="component" value="Unassembled WGS sequence"/>
</dbReference>
<name>A0A839F8V4_9GAMM</name>
<evidence type="ECO:0000313" key="1">
    <source>
        <dbReference type="EMBL" id="MBA8888571.1"/>
    </source>
</evidence>
<dbReference type="RefSeq" id="WP_182531615.1">
    <property type="nucleotide sequence ID" value="NZ_JACGXL010000004.1"/>
</dbReference>
<keyword evidence="2" id="KW-1185">Reference proteome</keyword>
<sequence>MSPASAGYSGKPVWQKLGLAAELRVLVRDAPSDYAALVGRAPEQLRLVGARAAFDFAHVFVTTRARLAAELAALDARLPDEGTIWVSWPKKGSSVASDVVEGTVREVALPLGLVDVKVCAVDATWSGLKLVRRRERRGTRRALLS</sequence>
<dbReference type="Pfam" id="PF11253">
    <property type="entry name" value="DUF3052"/>
    <property type="match status" value="1"/>
</dbReference>
<protein>
    <recommendedName>
        <fullName evidence="3">DUF3052 family protein</fullName>
    </recommendedName>
</protein>